<protein>
    <recommendedName>
        <fullName evidence="4">Increased loss of mitochondrial DNA protein 1</fullName>
    </recommendedName>
</protein>
<dbReference type="Pfam" id="PF10311">
    <property type="entry name" value="Ilm1"/>
    <property type="match status" value="1"/>
</dbReference>
<dbReference type="FunCoup" id="A0A1Z5SXK5">
    <property type="interactions" value="48"/>
</dbReference>
<dbReference type="InterPro" id="IPR018815">
    <property type="entry name" value="Incr_loss_mito_DNA_1"/>
</dbReference>
<proteinExistence type="predicted"/>
<keyword evidence="1" id="KW-0472">Membrane</keyword>
<evidence type="ECO:0000256" key="1">
    <source>
        <dbReference type="SAM" id="Phobius"/>
    </source>
</evidence>
<keyword evidence="3" id="KW-1185">Reference proteome</keyword>
<dbReference type="Proteomes" id="UP000194280">
    <property type="component" value="Unassembled WGS sequence"/>
</dbReference>
<dbReference type="PANTHER" id="PTHR28029:SF1">
    <property type="entry name" value="PROTEIN ILM1"/>
    <property type="match status" value="1"/>
</dbReference>
<gene>
    <name evidence="2" type="ORF">BTJ68_10960</name>
</gene>
<feature type="transmembrane region" description="Helical" evidence="1">
    <location>
        <begin position="58"/>
        <end position="76"/>
    </location>
</feature>
<reference evidence="2 3" key="1">
    <citation type="submission" date="2017-01" db="EMBL/GenBank/DDBJ databases">
        <title>The recent genome duplication of the halophilic yeast Hortaea werneckii: insights from long-read sequencing.</title>
        <authorList>
            <person name="Sinha S."/>
            <person name="Flibotte S."/>
            <person name="Neira M."/>
            <person name="Lenassi M."/>
            <person name="Gostincar C."/>
            <person name="Stajich J.E."/>
            <person name="Nislow C.E."/>
        </authorList>
    </citation>
    <scope>NUCLEOTIDE SEQUENCE [LARGE SCALE GENOMIC DNA]</scope>
    <source>
        <strain evidence="2 3">EXF-2000</strain>
    </source>
</reference>
<keyword evidence="1" id="KW-1133">Transmembrane helix</keyword>
<dbReference type="InParanoid" id="A0A1Z5SXK5"/>
<keyword evidence="1" id="KW-0812">Transmembrane</keyword>
<dbReference type="OrthoDB" id="5299849at2759"/>
<feature type="transmembrane region" description="Helical" evidence="1">
    <location>
        <begin position="88"/>
        <end position="108"/>
    </location>
</feature>
<comment type="caution">
    <text evidence="2">The sequence shown here is derived from an EMBL/GenBank/DDBJ whole genome shotgun (WGS) entry which is preliminary data.</text>
</comment>
<dbReference type="PANTHER" id="PTHR28029">
    <property type="entry name" value="PROTEIN ILM1"/>
    <property type="match status" value="1"/>
</dbReference>
<accession>A0A1Z5SXK5</accession>
<dbReference type="VEuPathDB" id="FungiDB:BTJ68_10960"/>
<dbReference type="AlphaFoldDB" id="A0A1Z5SXK5"/>
<feature type="transmembrane region" description="Helical" evidence="1">
    <location>
        <begin position="135"/>
        <end position="153"/>
    </location>
</feature>
<evidence type="ECO:0000313" key="2">
    <source>
        <dbReference type="EMBL" id="OTA25646.1"/>
    </source>
</evidence>
<evidence type="ECO:0000313" key="3">
    <source>
        <dbReference type="Proteomes" id="UP000194280"/>
    </source>
</evidence>
<dbReference type="EMBL" id="MUNK01000199">
    <property type="protein sequence ID" value="OTA25646.1"/>
    <property type="molecule type" value="Genomic_DNA"/>
</dbReference>
<organism evidence="2 3">
    <name type="scientific">Hortaea werneckii EXF-2000</name>
    <dbReference type="NCBI Taxonomy" id="1157616"/>
    <lineage>
        <taxon>Eukaryota</taxon>
        <taxon>Fungi</taxon>
        <taxon>Dikarya</taxon>
        <taxon>Ascomycota</taxon>
        <taxon>Pezizomycotina</taxon>
        <taxon>Dothideomycetes</taxon>
        <taxon>Dothideomycetidae</taxon>
        <taxon>Mycosphaerellales</taxon>
        <taxon>Teratosphaeriaceae</taxon>
        <taxon>Hortaea</taxon>
    </lineage>
</organism>
<evidence type="ECO:0008006" key="4">
    <source>
        <dbReference type="Google" id="ProtNLM"/>
    </source>
</evidence>
<name>A0A1Z5SXK5_HORWE</name>
<sequence length="175" mass="19736">MGLISTWTMIRSLSLFHLTAAYLFLTNPRMLVDQNVVFMLGESMRLPHITTMDKPSEASALLAIILAFLGISDLTAASMEEGIAIQYWLAIVPVRMTFLFAISGYSYLFKQGGLFGPKTALSQTSVGEPLQNSMVFSWGFLELAAWFWIFTSLREERRLLAKRKIEELKAEQDSL</sequence>